<dbReference type="GeneID" id="63824070"/>
<proteinExistence type="predicted"/>
<organism evidence="2 3">
    <name type="scientific">Laetiporus sulphureus 93-53</name>
    <dbReference type="NCBI Taxonomy" id="1314785"/>
    <lineage>
        <taxon>Eukaryota</taxon>
        <taxon>Fungi</taxon>
        <taxon>Dikarya</taxon>
        <taxon>Basidiomycota</taxon>
        <taxon>Agaricomycotina</taxon>
        <taxon>Agaricomycetes</taxon>
        <taxon>Polyporales</taxon>
        <taxon>Laetiporus</taxon>
    </lineage>
</organism>
<evidence type="ECO:0000256" key="1">
    <source>
        <dbReference type="SAM" id="MobiDB-lite"/>
    </source>
</evidence>
<evidence type="ECO:0000313" key="2">
    <source>
        <dbReference type="EMBL" id="KZT06616.1"/>
    </source>
</evidence>
<dbReference type="InParanoid" id="A0A165EAU1"/>
<keyword evidence="3" id="KW-1185">Reference proteome</keyword>
<protein>
    <submittedName>
        <fullName evidence="2">Uncharacterized protein</fullName>
    </submittedName>
</protein>
<feature type="region of interest" description="Disordered" evidence="1">
    <location>
        <begin position="1"/>
        <end position="38"/>
    </location>
</feature>
<dbReference type="Proteomes" id="UP000076871">
    <property type="component" value="Unassembled WGS sequence"/>
</dbReference>
<accession>A0A165EAU1</accession>
<dbReference type="EMBL" id="KV427623">
    <property type="protein sequence ID" value="KZT06616.1"/>
    <property type="molecule type" value="Genomic_DNA"/>
</dbReference>
<reference evidence="2 3" key="1">
    <citation type="journal article" date="2016" name="Mol. Biol. Evol.">
        <title>Comparative Genomics of Early-Diverging Mushroom-Forming Fungi Provides Insights into the Origins of Lignocellulose Decay Capabilities.</title>
        <authorList>
            <person name="Nagy L.G."/>
            <person name="Riley R."/>
            <person name="Tritt A."/>
            <person name="Adam C."/>
            <person name="Daum C."/>
            <person name="Floudas D."/>
            <person name="Sun H."/>
            <person name="Yadav J.S."/>
            <person name="Pangilinan J."/>
            <person name="Larsson K.H."/>
            <person name="Matsuura K."/>
            <person name="Barry K."/>
            <person name="Labutti K."/>
            <person name="Kuo R."/>
            <person name="Ohm R.A."/>
            <person name="Bhattacharya S.S."/>
            <person name="Shirouzu T."/>
            <person name="Yoshinaga Y."/>
            <person name="Martin F.M."/>
            <person name="Grigoriev I.V."/>
            <person name="Hibbett D.S."/>
        </authorList>
    </citation>
    <scope>NUCLEOTIDE SEQUENCE [LARGE SCALE GENOMIC DNA]</scope>
    <source>
        <strain evidence="2 3">93-53</strain>
    </source>
</reference>
<dbReference type="RefSeq" id="XP_040764356.1">
    <property type="nucleotide sequence ID" value="XM_040907041.1"/>
</dbReference>
<evidence type="ECO:0000313" key="3">
    <source>
        <dbReference type="Proteomes" id="UP000076871"/>
    </source>
</evidence>
<gene>
    <name evidence="2" type="ORF">LAESUDRAFT_714077</name>
</gene>
<name>A0A165EAU1_9APHY</name>
<feature type="compositionally biased region" description="Polar residues" evidence="1">
    <location>
        <begin position="15"/>
        <end position="24"/>
    </location>
</feature>
<sequence length="267" mass="29409">MGIHPAARARKRTNELTFKSTLSTEGEGEGNGYDGAPDAELDDGVSTSLLAKLRTSIPNIFIVDFNLLLSPLAGCSYAGRNTFEADLRCVEIIDRGRVELGHEAQSREGSGSVNNQSPHLLCLHRIRVVDAMRCSRVMVAACSASLNTHRPVIPWLSVLFSGRQRKKQPGEGQETRCRHKGDGEKEILILLRGAKDFRAWDGELRRWTGHTEQKGIERRQASHQILGYHADKGIGFGSILESTCVATCTVQRVATSDINSHTERHLA</sequence>
<dbReference type="AlphaFoldDB" id="A0A165EAU1"/>